<feature type="region of interest" description="Disordered" evidence="1">
    <location>
        <begin position="150"/>
        <end position="169"/>
    </location>
</feature>
<feature type="domain" description="TPM" evidence="2">
    <location>
        <begin position="27"/>
        <end position="141"/>
    </location>
</feature>
<evidence type="ECO:0000259" key="2">
    <source>
        <dbReference type="Pfam" id="PF04536"/>
    </source>
</evidence>
<dbReference type="RefSeq" id="WP_347287053.1">
    <property type="nucleotide sequence ID" value="NZ_JAUZQE010000017.1"/>
</dbReference>
<evidence type="ECO:0000256" key="1">
    <source>
        <dbReference type="SAM" id="MobiDB-lite"/>
    </source>
</evidence>
<reference evidence="3 4" key="1">
    <citation type="submission" date="2023-08" db="EMBL/GenBank/DDBJ databases">
        <title>Alcaligenaceae gen. nov., a novel taxon isolated from the sludge of Yixing Pesticide Factory.</title>
        <authorList>
            <person name="Ruan L."/>
        </authorList>
    </citation>
    <scope>NUCLEOTIDE SEQUENCE [LARGE SCALE GENOMIC DNA]</scope>
    <source>
        <strain evidence="3 4">LG-2</strain>
    </source>
</reference>
<dbReference type="Gene3D" id="3.10.310.50">
    <property type="match status" value="1"/>
</dbReference>
<dbReference type="InterPro" id="IPR007621">
    <property type="entry name" value="TPM_dom"/>
</dbReference>
<sequence>MSAPAFIKEMTGWASLEGQWLRRRHFTAEVLAMIAERIRECERDHHGELVVAIEAASPAHERDSRMRALEVFGRLRVWDTPHDSGVLLYLALDRHRIEIVADRGVPAGEHEWEAVIARLQARLAEKAYAEGILAAIDDIEAVMRRHCASSDAGGAHAPGDDLANEPVLL</sequence>
<keyword evidence="4" id="KW-1185">Reference proteome</keyword>
<protein>
    <submittedName>
        <fullName evidence="3">TPM domain-containing protein</fullName>
    </submittedName>
</protein>
<dbReference type="Pfam" id="PF04536">
    <property type="entry name" value="TPM_phosphatase"/>
    <property type="match status" value="1"/>
</dbReference>
<dbReference type="Proteomes" id="UP001232156">
    <property type="component" value="Unassembled WGS sequence"/>
</dbReference>
<accession>A0ABU1D6I8</accession>
<name>A0ABU1D6I8_9BURK</name>
<evidence type="ECO:0000313" key="3">
    <source>
        <dbReference type="EMBL" id="MDR4126056.1"/>
    </source>
</evidence>
<evidence type="ECO:0000313" key="4">
    <source>
        <dbReference type="Proteomes" id="UP001232156"/>
    </source>
</evidence>
<proteinExistence type="predicted"/>
<organism evidence="3 4">
    <name type="scientific">Yanghanlia caeni</name>
    <dbReference type="NCBI Taxonomy" id="3064283"/>
    <lineage>
        <taxon>Bacteria</taxon>
        <taxon>Pseudomonadati</taxon>
        <taxon>Pseudomonadota</taxon>
        <taxon>Betaproteobacteria</taxon>
        <taxon>Burkholderiales</taxon>
        <taxon>Alcaligenaceae</taxon>
        <taxon>Yanghanlia</taxon>
    </lineage>
</organism>
<gene>
    <name evidence="3" type="ORF">Q8947_08690</name>
</gene>
<dbReference type="EMBL" id="JAUZQE010000017">
    <property type="protein sequence ID" value="MDR4126056.1"/>
    <property type="molecule type" value="Genomic_DNA"/>
</dbReference>
<comment type="caution">
    <text evidence="3">The sequence shown here is derived from an EMBL/GenBank/DDBJ whole genome shotgun (WGS) entry which is preliminary data.</text>
</comment>